<protein>
    <recommendedName>
        <fullName evidence="1">Glucose/Sorbosone dehydrogenase domain-containing protein</fullName>
    </recommendedName>
</protein>
<reference evidence="2" key="1">
    <citation type="journal article" date="2015" name="Nature">
        <title>Complex archaea that bridge the gap between prokaryotes and eukaryotes.</title>
        <authorList>
            <person name="Spang A."/>
            <person name="Saw J.H."/>
            <person name="Jorgensen S.L."/>
            <person name="Zaremba-Niedzwiedzka K."/>
            <person name="Martijn J."/>
            <person name="Lind A.E."/>
            <person name="van Eijk R."/>
            <person name="Schleper C."/>
            <person name="Guy L."/>
            <person name="Ettema T.J."/>
        </authorList>
    </citation>
    <scope>NUCLEOTIDE SEQUENCE</scope>
</reference>
<dbReference type="AlphaFoldDB" id="A0A0F8YPD5"/>
<dbReference type="Gene3D" id="2.120.10.30">
    <property type="entry name" value="TolB, C-terminal domain"/>
    <property type="match status" value="1"/>
</dbReference>
<organism evidence="2">
    <name type="scientific">marine sediment metagenome</name>
    <dbReference type="NCBI Taxonomy" id="412755"/>
    <lineage>
        <taxon>unclassified sequences</taxon>
        <taxon>metagenomes</taxon>
        <taxon>ecological metagenomes</taxon>
    </lineage>
</organism>
<dbReference type="PANTHER" id="PTHR19328">
    <property type="entry name" value="HEDGEHOG-INTERACTING PROTEIN"/>
    <property type="match status" value="1"/>
</dbReference>
<accession>A0A0F8YPD5</accession>
<dbReference type="EMBL" id="LAZR01055789">
    <property type="protein sequence ID" value="KKK75600.1"/>
    <property type="molecule type" value="Genomic_DNA"/>
</dbReference>
<dbReference type="PANTHER" id="PTHR19328:SF75">
    <property type="entry name" value="ALDOSE SUGAR DEHYDROGENASE YLII"/>
    <property type="match status" value="1"/>
</dbReference>
<evidence type="ECO:0000313" key="2">
    <source>
        <dbReference type="EMBL" id="KKK75600.1"/>
    </source>
</evidence>
<dbReference type="InterPro" id="IPR011041">
    <property type="entry name" value="Quinoprot_gluc/sorb_DH_b-prop"/>
</dbReference>
<dbReference type="InterPro" id="IPR012938">
    <property type="entry name" value="Glc/Sorbosone_DH"/>
</dbReference>
<gene>
    <name evidence="2" type="ORF">LCGC14_2872090</name>
</gene>
<dbReference type="InterPro" id="IPR011042">
    <property type="entry name" value="6-blade_b-propeller_TolB-like"/>
</dbReference>
<feature type="domain" description="Glucose/Sorbosone dehydrogenase" evidence="1">
    <location>
        <begin position="54"/>
        <end position="324"/>
    </location>
</feature>
<feature type="non-terminal residue" evidence="2">
    <location>
        <position position="351"/>
    </location>
</feature>
<dbReference type="SUPFAM" id="SSF50952">
    <property type="entry name" value="Soluble quinoprotein glucose dehydrogenase"/>
    <property type="match status" value="1"/>
</dbReference>
<proteinExistence type="predicted"/>
<evidence type="ECO:0000259" key="1">
    <source>
        <dbReference type="Pfam" id="PF07995"/>
    </source>
</evidence>
<dbReference type="Pfam" id="PF07995">
    <property type="entry name" value="GSDH"/>
    <property type="match status" value="1"/>
</dbReference>
<comment type="caution">
    <text evidence="2">The sequence shown here is derived from an EMBL/GenBank/DDBJ whole genome shotgun (WGS) entry which is preliminary data.</text>
</comment>
<name>A0A0F8YPD5_9ZZZZ</name>
<sequence>MEMLATLRGTIVGLCTLVVLVWAPVVQAGEVGTERIASGLSRPVFVTAPPGDTSRLFIVEQWTGMIKILNLSSGTINATPFLDIDGLSGASEQGLLGLAFDPDYATNNRFYVNLTASSEDTYVRRYEVSANPDIADANSATTVMTFYQPQWNHNGGWLGFGPDGYLYVSTGDGGGGYDTGTGHTAGTGNSQDTTNNLLGKLLRIDVGVGVDDFPGDPNRNYGIPASNPFVAVSGDDEIWAYGLRNPWRPSFDRLTGDLYIADVGQETREEINFQSAGSPGGQNYGWRLREGTVQTPGGGGGAKPTGAVDPIYDYNHGFGPTEGHSLTGGYVYRGPIAELKGLYFFADYVSN</sequence>